<evidence type="ECO:0000313" key="1">
    <source>
        <dbReference type="EMBL" id="CAG9333154.1"/>
    </source>
</evidence>
<keyword evidence="2" id="KW-1185">Reference proteome</keyword>
<comment type="caution">
    <text evidence="1">The sequence shown here is derived from an EMBL/GenBank/DDBJ whole genome shotgun (WGS) entry which is preliminary data.</text>
</comment>
<dbReference type="EMBL" id="CAJZBQ010000056">
    <property type="protein sequence ID" value="CAG9333154.1"/>
    <property type="molecule type" value="Genomic_DNA"/>
</dbReference>
<accession>A0AAU9JZS2</accession>
<sequence>MLIIIKIMGCESSREHYTKEETLITNAEASLGFSNCSADIVDLWIRKYSSDGTINTEQMKDIFQGCEISMKRPLESSKLLNCFRRKDNTYTLKPFLIFGILLSTDLHNKKSSLLFEVFDEHYENSLKEAAIHQLIDYMLNISINLLPLSILDQDLPDAKINKVLLYSKYLKSFQEIAKESLIRMLVRDEVKDDGTLTKVHFIESFDVGELHHLLTPHGIRLYVKKIAETTSKSVVLLNKRYIRQLSDSFFENGTEEN</sequence>
<protein>
    <submittedName>
        <fullName evidence="1">Uncharacterized protein</fullName>
    </submittedName>
</protein>
<dbReference type="Proteomes" id="UP001162131">
    <property type="component" value="Unassembled WGS sequence"/>
</dbReference>
<evidence type="ECO:0000313" key="2">
    <source>
        <dbReference type="Proteomes" id="UP001162131"/>
    </source>
</evidence>
<reference evidence="1" key="1">
    <citation type="submission" date="2021-09" db="EMBL/GenBank/DDBJ databases">
        <authorList>
            <consortium name="AG Swart"/>
            <person name="Singh M."/>
            <person name="Singh A."/>
            <person name="Seah K."/>
            <person name="Emmerich C."/>
        </authorList>
    </citation>
    <scope>NUCLEOTIDE SEQUENCE</scope>
    <source>
        <strain evidence="1">ATCC30299</strain>
    </source>
</reference>
<proteinExistence type="predicted"/>
<dbReference type="AlphaFoldDB" id="A0AAU9JZS2"/>
<name>A0AAU9JZS2_9CILI</name>
<organism evidence="1 2">
    <name type="scientific">Blepharisma stoltei</name>
    <dbReference type="NCBI Taxonomy" id="1481888"/>
    <lineage>
        <taxon>Eukaryota</taxon>
        <taxon>Sar</taxon>
        <taxon>Alveolata</taxon>
        <taxon>Ciliophora</taxon>
        <taxon>Postciliodesmatophora</taxon>
        <taxon>Heterotrichea</taxon>
        <taxon>Heterotrichida</taxon>
        <taxon>Blepharismidae</taxon>
        <taxon>Blepharisma</taxon>
    </lineage>
</organism>
<gene>
    <name evidence="1" type="ORF">BSTOLATCC_MIC57973</name>
</gene>